<evidence type="ECO:0000313" key="2">
    <source>
        <dbReference type="Proteomes" id="UP000756132"/>
    </source>
</evidence>
<sequence>MIAKIRDAPTSTLAGRTIHIVGVHAEGEVCDVIVGGVTDPTHCKTMYEKLAHLSVAGIGGEPSRSNSDRVAKC</sequence>
<dbReference type="Gene3D" id="3.10.310.10">
    <property type="entry name" value="Diaminopimelate Epimerase, Chain A, domain 1"/>
    <property type="match status" value="1"/>
</dbReference>
<reference evidence="1" key="2">
    <citation type="journal article" date="2022" name="Microb. Genom.">
        <title>A chromosome-scale genome assembly of the tomato pathogen Cladosporium fulvum reveals a compartmentalized genome architecture and the presence of a dispensable chromosome.</title>
        <authorList>
            <person name="Zaccaron A.Z."/>
            <person name="Chen L.H."/>
            <person name="Samaras A."/>
            <person name="Stergiopoulos I."/>
        </authorList>
    </citation>
    <scope>NUCLEOTIDE SEQUENCE</scope>
    <source>
        <strain evidence="1">Race5_Kim</strain>
    </source>
</reference>
<dbReference type="GeneID" id="71985586"/>
<keyword evidence="2" id="KW-1185">Reference proteome</keyword>
<protein>
    <submittedName>
        <fullName evidence="1">Uncharacterized protein</fullName>
    </submittedName>
</protein>
<proteinExistence type="predicted"/>
<gene>
    <name evidence="1" type="ORF">CLAFUR5_05708</name>
</gene>
<dbReference type="RefSeq" id="XP_047761625.1">
    <property type="nucleotide sequence ID" value="XM_047904856.1"/>
</dbReference>
<organism evidence="1 2">
    <name type="scientific">Passalora fulva</name>
    <name type="common">Tomato leaf mold</name>
    <name type="synonym">Cladosporium fulvum</name>
    <dbReference type="NCBI Taxonomy" id="5499"/>
    <lineage>
        <taxon>Eukaryota</taxon>
        <taxon>Fungi</taxon>
        <taxon>Dikarya</taxon>
        <taxon>Ascomycota</taxon>
        <taxon>Pezizomycotina</taxon>
        <taxon>Dothideomycetes</taxon>
        <taxon>Dothideomycetidae</taxon>
        <taxon>Mycosphaerellales</taxon>
        <taxon>Mycosphaerellaceae</taxon>
        <taxon>Fulvia</taxon>
    </lineage>
</organism>
<dbReference type="EMBL" id="CP090167">
    <property type="protein sequence ID" value="UJO17259.1"/>
    <property type="molecule type" value="Genomic_DNA"/>
</dbReference>
<reference evidence="1" key="1">
    <citation type="submission" date="2021-12" db="EMBL/GenBank/DDBJ databases">
        <authorList>
            <person name="Zaccaron A."/>
            <person name="Stergiopoulos I."/>
        </authorList>
    </citation>
    <scope>NUCLEOTIDE SEQUENCE</scope>
    <source>
        <strain evidence="1">Race5_Kim</strain>
    </source>
</reference>
<accession>A0A9Q8LHH8</accession>
<name>A0A9Q8LHH8_PASFU</name>
<evidence type="ECO:0000313" key="1">
    <source>
        <dbReference type="EMBL" id="UJO17259.1"/>
    </source>
</evidence>
<dbReference type="KEGG" id="ffu:CLAFUR5_05708"/>
<dbReference type="AlphaFoldDB" id="A0A9Q8LHH8"/>
<dbReference type="Proteomes" id="UP000756132">
    <property type="component" value="Chromosome 5"/>
</dbReference>